<comment type="similarity">
    <text evidence="2 9">Belongs to the FIS1 family.</text>
</comment>
<accession>A0ABP0ZVV8</accession>
<feature type="transmembrane region" description="Helical" evidence="10">
    <location>
        <begin position="128"/>
        <end position="149"/>
    </location>
</feature>
<dbReference type="Gene3D" id="1.25.40.10">
    <property type="entry name" value="Tetratricopeptide repeat domain"/>
    <property type="match status" value="1"/>
</dbReference>
<evidence type="ECO:0000256" key="7">
    <source>
        <dbReference type="ARBA" id="ARBA00023128"/>
    </source>
</evidence>
<dbReference type="InterPro" id="IPR033745">
    <property type="entry name" value="Fis1_cytosol"/>
</dbReference>
<dbReference type="PANTHER" id="PTHR13247:SF0">
    <property type="entry name" value="MITOCHONDRIAL FISSION 1 PROTEIN"/>
    <property type="match status" value="1"/>
</dbReference>
<evidence type="ECO:0000256" key="5">
    <source>
        <dbReference type="ARBA" id="ARBA00022787"/>
    </source>
</evidence>
<dbReference type="Proteomes" id="UP001497383">
    <property type="component" value="Chromosome 8"/>
</dbReference>
<keyword evidence="5 9" id="KW-1000">Mitochondrion outer membrane</keyword>
<evidence type="ECO:0000256" key="1">
    <source>
        <dbReference type="ARBA" id="ARBA00004572"/>
    </source>
</evidence>
<name>A0ABP0ZVV8_9ASCO</name>
<evidence type="ECO:0000256" key="10">
    <source>
        <dbReference type="SAM" id="Phobius"/>
    </source>
</evidence>
<dbReference type="InterPro" id="IPR028058">
    <property type="entry name" value="Fis1_TPR_N"/>
</dbReference>
<keyword evidence="7 9" id="KW-0496">Mitochondrion</keyword>
<dbReference type="InterPro" id="IPR016543">
    <property type="entry name" value="Fis1"/>
</dbReference>
<dbReference type="GeneID" id="92210991"/>
<keyword evidence="12" id="KW-1185">Reference proteome</keyword>
<evidence type="ECO:0000256" key="9">
    <source>
        <dbReference type="PIRNR" id="PIRNR008835"/>
    </source>
</evidence>
<dbReference type="PANTHER" id="PTHR13247">
    <property type="entry name" value="TETRATRICOPEPTIDE REPEAT PROTEIN 11 TPR REPEAT PROTEIN 11"/>
    <property type="match status" value="1"/>
</dbReference>
<keyword evidence="8 9" id="KW-0472">Membrane</keyword>
<comment type="function">
    <text evidence="9">Has a role in mitochondrial fission.</text>
</comment>
<reference evidence="11 12" key="1">
    <citation type="submission" date="2024-03" db="EMBL/GenBank/DDBJ databases">
        <authorList>
            <person name="Brejova B."/>
        </authorList>
    </citation>
    <scope>NUCLEOTIDE SEQUENCE [LARGE SCALE GENOMIC DNA]</scope>
    <source>
        <strain evidence="11 12">CBS 14171</strain>
    </source>
</reference>
<keyword evidence="4 10" id="KW-0812">Transmembrane</keyword>
<dbReference type="Pfam" id="PF14852">
    <property type="entry name" value="Fis1_TPR_N"/>
    <property type="match status" value="1"/>
</dbReference>
<dbReference type="InterPro" id="IPR011990">
    <property type="entry name" value="TPR-like_helical_dom_sf"/>
</dbReference>
<evidence type="ECO:0000256" key="6">
    <source>
        <dbReference type="ARBA" id="ARBA00022989"/>
    </source>
</evidence>
<evidence type="ECO:0000313" key="11">
    <source>
        <dbReference type="EMBL" id="CAK9441981.1"/>
    </source>
</evidence>
<protein>
    <recommendedName>
        <fullName evidence="3 9">Mitochondrial fission 1 protein</fullName>
    </recommendedName>
</protein>
<evidence type="ECO:0000256" key="8">
    <source>
        <dbReference type="ARBA" id="ARBA00023136"/>
    </source>
</evidence>
<evidence type="ECO:0000256" key="4">
    <source>
        <dbReference type="ARBA" id="ARBA00022692"/>
    </source>
</evidence>
<dbReference type="RefSeq" id="XP_066832733.1">
    <property type="nucleotide sequence ID" value="XM_066976166.1"/>
</dbReference>
<evidence type="ECO:0000313" key="12">
    <source>
        <dbReference type="Proteomes" id="UP001497383"/>
    </source>
</evidence>
<keyword evidence="6 10" id="KW-1133">Transmembrane helix</keyword>
<comment type="subcellular location">
    <subcellularLocation>
        <location evidence="1">Mitochondrion outer membrane</location>
        <topology evidence="1">Single-pass membrane protein</topology>
    </subcellularLocation>
</comment>
<comment type="domain">
    <text evidence="9">The C-terminus is required for mitochondrial localization, while the N-terminus is necessary for mitochondrial fission.</text>
</comment>
<organism evidence="11 12">
    <name type="scientific">Lodderomyces beijingensis</name>
    <dbReference type="NCBI Taxonomy" id="1775926"/>
    <lineage>
        <taxon>Eukaryota</taxon>
        <taxon>Fungi</taxon>
        <taxon>Dikarya</taxon>
        <taxon>Ascomycota</taxon>
        <taxon>Saccharomycotina</taxon>
        <taxon>Pichiomycetes</taxon>
        <taxon>Debaryomycetaceae</taxon>
        <taxon>Candida/Lodderomyces clade</taxon>
        <taxon>Lodderomyces</taxon>
    </lineage>
</organism>
<dbReference type="EMBL" id="OZ022412">
    <property type="protein sequence ID" value="CAK9441981.1"/>
    <property type="molecule type" value="Genomic_DNA"/>
</dbReference>
<dbReference type="PIRSF" id="PIRSF008835">
    <property type="entry name" value="TPR_repeat_11_Fis1"/>
    <property type="match status" value="1"/>
</dbReference>
<dbReference type="Pfam" id="PF14853">
    <property type="entry name" value="Fis1_TPR_C"/>
    <property type="match status" value="1"/>
</dbReference>
<proteinExistence type="inferred from homology"/>
<gene>
    <name evidence="11" type="ORF">LODBEIA_P57950</name>
</gene>
<dbReference type="SUPFAM" id="SSF48452">
    <property type="entry name" value="TPR-like"/>
    <property type="match status" value="1"/>
</dbReference>
<sequence length="154" mass="17131">MFKSSVYPALEEVKDPLSKQQLEILKNQLDSEQPTPSPQTQFNYAWGLIKSDSFKQQQEGVAILVGLYKTAPSLQREVLYYLSLGSFKTGDYTNAKRYVDRLLADEPENSQAKQLRENIDDKVTREGLIGIGVAGGVLALGVGIIGALVRRNRK</sequence>
<evidence type="ECO:0000256" key="3">
    <source>
        <dbReference type="ARBA" id="ARBA00014314"/>
    </source>
</evidence>
<dbReference type="InterPro" id="IPR028061">
    <property type="entry name" value="Fis1_TPR_C"/>
</dbReference>
<dbReference type="CDD" id="cd12212">
    <property type="entry name" value="Fis1"/>
    <property type="match status" value="1"/>
</dbReference>
<evidence type="ECO:0000256" key="2">
    <source>
        <dbReference type="ARBA" id="ARBA00008937"/>
    </source>
</evidence>